<keyword evidence="4" id="KW-1185">Reference proteome</keyword>
<keyword evidence="2" id="KW-0472">Membrane</keyword>
<feature type="compositionally biased region" description="Basic and acidic residues" evidence="1">
    <location>
        <begin position="31"/>
        <end position="62"/>
    </location>
</feature>
<keyword evidence="2" id="KW-1133">Transmembrane helix</keyword>
<evidence type="ECO:0000256" key="1">
    <source>
        <dbReference type="SAM" id="MobiDB-lite"/>
    </source>
</evidence>
<reference evidence="3 4" key="1">
    <citation type="journal article" date="2013" name="PLoS Genet.">
        <title>The genome and development-dependent transcriptomes of Pyronema confluens: a window into fungal evolution.</title>
        <authorList>
            <person name="Traeger S."/>
            <person name="Altegoer F."/>
            <person name="Freitag M."/>
            <person name="Gabaldon T."/>
            <person name="Kempken F."/>
            <person name="Kumar A."/>
            <person name="Marcet-Houben M."/>
            <person name="Poggeler S."/>
            <person name="Stajich J.E."/>
            <person name="Nowrousian M."/>
        </authorList>
    </citation>
    <scope>NUCLEOTIDE SEQUENCE [LARGE SCALE GENOMIC DNA]</scope>
    <source>
        <strain evidence="4">CBS 100304</strain>
        <tissue evidence="3">Vegetative mycelium</tissue>
    </source>
</reference>
<feature type="region of interest" description="Disordered" evidence="1">
    <location>
        <begin position="1"/>
        <end position="92"/>
    </location>
</feature>
<protein>
    <submittedName>
        <fullName evidence="3">Uncharacterized protein</fullName>
    </submittedName>
</protein>
<evidence type="ECO:0000313" key="3">
    <source>
        <dbReference type="EMBL" id="CCX32734.1"/>
    </source>
</evidence>
<proteinExistence type="predicted"/>
<feature type="transmembrane region" description="Helical" evidence="2">
    <location>
        <begin position="155"/>
        <end position="176"/>
    </location>
</feature>
<feature type="transmembrane region" description="Helical" evidence="2">
    <location>
        <begin position="590"/>
        <end position="613"/>
    </location>
</feature>
<evidence type="ECO:0000256" key="2">
    <source>
        <dbReference type="SAM" id="Phobius"/>
    </source>
</evidence>
<keyword evidence="2" id="KW-0812">Transmembrane</keyword>
<dbReference type="EMBL" id="HF935907">
    <property type="protein sequence ID" value="CCX32734.1"/>
    <property type="molecule type" value="Genomic_DNA"/>
</dbReference>
<dbReference type="eggNOG" id="ENOG502S1M0">
    <property type="taxonomic scope" value="Eukaryota"/>
</dbReference>
<gene>
    <name evidence="3" type="ORF">PCON_13585</name>
</gene>
<organism evidence="3 4">
    <name type="scientific">Pyronema omphalodes (strain CBS 100304)</name>
    <name type="common">Pyronema confluens</name>
    <dbReference type="NCBI Taxonomy" id="1076935"/>
    <lineage>
        <taxon>Eukaryota</taxon>
        <taxon>Fungi</taxon>
        <taxon>Dikarya</taxon>
        <taxon>Ascomycota</taxon>
        <taxon>Pezizomycotina</taxon>
        <taxon>Pezizomycetes</taxon>
        <taxon>Pezizales</taxon>
        <taxon>Pyronemataceae</taxon>
        <taxon>Pyronema</taxon>
    </lineage>
</organism>
<dbReference type="AlphaFoldDB" id="U4LKV9"/>
<accession>U4LKV9</accession>
<dbReference type="OMA" id="WAYVHLI"/>
<evidence type="ECO:0000313" key="4">
    <source>
        <dbReference type="Proteomes" id="UP000018144"/>
    </source>
</evidence>
<name>U4LKV9_PYROM</name>
<feature type="transmembrane region" description="Helical" evidence="2">
    <location>
        <begin position="196"/>
        <end position="216"/>
    </location>
</feature>
<dbReference type="Proteomes" id="UP000018144">
    <property type="component" value="Unassembled WGS sequence"/>
</dbReference>
<sequence>MSSQPPRHGRRSRGIFSTKQPYANLPEGEEQELKDLPADHARREQQEKNTEPGNLPHHDPKHPLRGGVQEHDSDELDDPADRPGGNDEGYGAARRDFRRHAKGAEPPRWNRTATFREDGTGELQTYYGTLGTDAQFQLARQFDHRKQFFHLIGKILLRWFASFVLSIGMVVCFYEYEKVKILDTYAKRWFNTVSTGLYLTLGLNLAASLKGMAIIVRWKLLARKAHDLEEVDFLLGLGSLIKVFRYGIHIFRRRPLTSLACFAWIAFNAVGRVSVALTGLTYSYDSAGAASSSPGIANVTDWTKWTEADAVSRDLNPTPQSESYSAHSYGLFSVLLKQQYLTKPGEQDPNYPLDKPIEYDGTGAWYYYMREYNPHPKNPHSAIPHKSKRSVKADSMCDYFPMIEGQKGDSSTITYLNGTRRVTLNGIANYAPMATTWINPRPDLAINSQYNCGPRCAPLFALQFTARDSPTSLPGAFYACNVTISEVSGRLSPIHDIPDSIARLAAGAVALEGYSNHPNSWEFVRYTPDSPWSDWNIGQDQNNVTDYVRRLASRFAIGALAMKDLQGGKPVQAMGDVAWVGVLLKVKWNFLLLILGVILILQLIMGCAVVAYANTVFCKDDSYLSTARLLRPVVERLGPAGCALTGKDISHTLKQMVVYGVRTDDTGERHHLDLGEDIAKLKRFPQGWYDGYQEWEDVKEELLRGVDVDGTEVESTKVVETRRASGESIRRPRKMAVRRRRGWVRA</sequence>
<dbReference type="OrthoDB" id="3596604at2759"/>